<feature type="region of interest" description="Disordered" evidence="1">
    <location>
        <begin position="151"/>
        <end position="170"/>
    </location>
</feature>
<dbReference type="Proteomes" id="UP001232148">
    <property type="component" value="Unassembled WGS sequence"/>
</dbReference>
<evidence type="ECO:0000313" key="4">
    <source>
        <dbReference type="Proteomes" id="UP001232148"/>
    </source>
</evidence>
<sequence length="231" mass="26137">MPYILFYLYFILITLLSFRYSSILALSPFSLSSLLRHSLPPQGDTRHKTKKQTAHTHPTRSLSLSLHPPRRLESIPTWGPAGAGVHGKRVGWPTNDGAPAAPPFGDLEAHALMRDALALPLSLSYFPIQSVFPAPCLYFLGCTAYGMVGSSRKERPEERRERRMKQENISYPRVPPSPPYHFFSWTHASPLYRHFYFSPTPLTQWTPVLPLNLRHLIPCCNSQVSPTSSTR</sequence>
<keyword evidence="2" id="KW-1133">Transmembrane helix</keyword>
<feature type="transmembrane region" description="Helical" evidence="2">
    <location>
        <begin position="6"/>
        <end position="26"/>
    </location>
</feature>
<dbReference type="EMBL" id="MU842906">
    <property type="protein sequence ID" value="KAK2026847.1"/>
    <property type="molecule type" value="Genomic_DNA"/>
</dbReference>
<protein>
    <submittedName>
        <fullName evidence="3">Uncharacterized protein</fullName>
    </submittedName>
</protein>
<evidence type="ECO:0000256" key="1">
    <source>
        <dbReference type="SAM" id="MobiDB-lite"/>
    </source>
</evidence>
<keyword evidence="2" id="KW-0472">Membrane</keyword>
<gene>
    <name evidence="3" type="ORF">LX32DRAFT_465535</name>
</gene>
<keyword evidence="2" id="KW-0812">Transmembrane</keyword>
<evidence type="ECO:0000256" key="2">
    <source>
        <dbReference type="SAM" id="Phobius"/>
    </source>
</evidence>
<keyword evidence="4" id="KW-1185">Reference proteome</keyword>
<dbReference type="AlphaFoldDB" id="A0AAD9LZN2"/>
<comment type="caution">
    <text evidence="3">The sequence shown here is derived from an EMBL/GenBank/DDBJ whole genome shotgun (WGS) entry which is preliminary data.</text>
</comment>
<accession>A0AAD9LZN2</accession>
<organism evidence="3 4">
    <name type="scientific">Colletotrichum zoysiae</name>
    <dbReference type="NCBI Taxonomy" id="1216348"/>
    <lineage>
        <taxon>Eukaryota</taxon>
        <taxon>Fungi</taxon>
        <taxon>Dikarya</taxon>
        <taxon>Ascomycota</taxon>
        <taxon>Pezizomycotina</taxon>
        <taxon>Sordariomycetes</taxon>
        <taxon>Hypocreomycetidae</taxon>
        <taxon>Glomerellales</taxon>
        <taxon>Glomerellaceae</taxon>
        <taxon>Colletotrichum</taxon>
        <taxon>Colletotrichum graminicola species complex</taxon>
    </lineage>
</organism>
<feature type="compositionally biased region" description="Basic and acidic residues" evidence="1">
    <location>
        <begin position="151"/>
        <end position="166"/>
    </location>
</feature>
<feature type="compositionally biased region" description="Basic residues" evidence="1">
    <location>
        <begin position="47"/>
        <end position="58"/>
    </location>
</feature>
<feature type="region of interest" description="Disordered" evidence="1">
    <location>
        <begin position="40"/>
        <end position="66"/>
    </location>
</feature>
<proteinExistence type="predicted"/>
<reference evidence="3" key="1">
    <citation type="submission" date="2021-06" db="EMBL/GenBank/DDBJ databases">
        <title>Comparative genomics, transcriptomics and evolutionary studies reveal genomic signatures of adaptation to plant cell wall in hemibiotrophic fungi.</title>
        <authorList>
            <consortium name="DOE Joint Genome Institute"/>
            <person name="Baroncelli R."/>
            <person name="Diaz J.F."/>
            <person name="Benocci T."/>
            <person name="Peng M."/>
            <person name="Battaglia E."/>
            <person name="Haridas S."/>
            <person name="Andreopoulos W."/>
            <person name="Labutti K."/>
            <person name="Pangilinan J."/>
            <person name="Floch G.L."/>
            <person name="Makela M.R."/>
            <person name="Henrissat B."/>
            <person name="Grigoriev I.V."/>
            <person name="Crouch J.A."/>
            <person name="De Vries R.P."/>
            <person name="Sukno S.A."/>
            <person name="Thon M.R."/>
        </authorList>
    </citation>
    <scope>NUCLEOTIDE SEQUENCE</scope>
    <source>
        <strain evidence="3">MAFF235873</strain>
    </source>
</reference>
<name>A0AAD9LZN2_9PEZI</name>
<evidence type="ECO:0000313" key="3">
    <source>
        <dbReference type="EMBL" id="KAK2026847.1"/>
    </source>
</evidence>